<evidence type="ECO:0000256" key="1">
    <source>
        <dbReference type="SAM" id="MobiDB-lite"/>
    </source>
</evidence>
<protein>
    <submittedName>
        <fullName evidence="2">Uncharacterized protein</fullName>
    </submittedName>
</protein>
<feature type="compositionally biased region" description="Basic and acidic residues" evidence="1">
    <location>
        <begin position="187"/>
        <end position="197"/>
    </location>
</feature>
<feature type="compositionally biased region" description="Low complexity" evidence="1">
    <location>
        <begin position="198"/>
        <end position="220"/>
    </location>
</feature>
<proteinExistence type="predicted"/>
<dbReference type="Proteomes" id="UP000536262">
    <property type="component" value="Unassembled WGS sequence"/>
</dbReference>
<dbReference type="AlphaFoldDB" id="A0A7X0KMM0"/>
<sequence>MTIKLGNLVDWRVLDGKSLAFAAPDFDKGRPRRLRLDLNSEFGCNWYIRFHRLPIKNMPEYVLGAEPVLGEPEVFERFFAFIPAGLETVEFTFGGDFELMPVRPDECEILYWTSEAEEYWVEGDGETFSTVYERQPRNEALEYVMFQASQNQLRRDKAHAAELAAIRAEIGAMNGRQSGIHGQPPAEHQEPAAEQRAAKAAAPKAVRPEGAGLAPAAGATEGEDETK</sequence>
<dbReference type="RefSeq" id="WP_184700603.1">
    <property type="nucleotide sequence ID" value="NZ_BAABEG010000002.1"/>
</dbReference>
<dbReference type="EMBL" id="JACHOU010000012">
    <property type="protein sequence ID" value="MBB6356280.1"/>
    <property type="molecule type" value="Genomic_DNA"/>
</dbReference>
<keyword evidence="3" id="KW-1185">Reference proteome</keyword>
<organism evidence="2 3">
    <name type="scientific">Aminobacter aganoensis</name>
    <dbReference type="NCBI Taxonomy" id="83264"/>
    <lineage>
        <taxon>Bacteria</taxon>
        <taxon>Pseudomonadati</taxon>
        <taxon>Pseudomonadota</taxon>
        <taxon>Alphaproteobacteria</taxon>
        <taxon>Hyphomicrobiales</taxon>
        <taxon>Phyllobacteriaceae</taxon>
        <taxon>Aminobacter</taxon>
    </lineage>
</organism>
<reference evidence="2 3" key="1">
    <citation type="submission" date="2020-08" db="EMBL/GenBank/DDBJ databases">
        <title>Genomic Encyclopedia of Type Strains, Phase IV (KMG-IV): sequencing the most valuable type-strain genomes for metagenomic binning, comparative biology and taxonomic classification.</title>
        <authorList>
            <person name="Goeker M."/>
        </authorList>
    </citation>
    <scope>NUCLEOTIDE SEQUENCE [LARGE SCALE GENOMIC DNA]</scope>
    <source>
        <strain evidence="2 3">DSM 7051</strain>
    </source>
</reference>
<evidence type="ECO:0000313" key="2">
    <source>
        <dbReference type="EMBL" id="MBB6356280.1"/>
    </source>
</evidence>
<comment type="caution">
    <text evidence="2">The sequence shown here is derived from an EMBL/GenBank/DDBJ whole genome shotgun (WGS) entry which is preliminary data.</text>
</comment>
<evidence type="ECO:0000313" key="3">
    <source>
        <dbReference type="Proteomes" id="UP000536262"/>
    </source>
</evidence>
<gene>
    <name evidence="2" type="ORF">GGR00_004088</name>
</gene>
<accession>A0A7X0KMM0</accession>
<feature type="region of interest" description="Disordered" evidence="1">
    <location>
        <begin position="175"/>
        <end position="227"/>
    </location>
</feature>
<name>A0A7X0KMM0_9HYPH</name>